<dbReference type="PRINTS" id="PR00727">
    <property type="entry name" value="LEADERPTASE"/>
</dbReference>
<evidence type="ECO:0000256" key="1">
    <source>
        <dbReference type="ARBA" id="ARBA00000677"/>
    </source>
</evidence>
<evidence type="ECO:0000256" key="4">
    <source>
        <dbReference type="ARBA" id="ARBA00013208"/>
    </source>
</evidence>
<keyword evidence="6 12" id="KW-0645">Protease</keyword>
<reference evidence="14 15" key="2">
    <citation type="submission" date="2017-09" db="EMBL/GenBank/DDBJ databases">
        <title>Bacillus patelloidae sp. nov., isolated from the intestinal tract of a marine limpet.</title>
        <authorList>
            <person name="Liu R."/>
            <person name="Dong C."/>
            <person name="Shao Z."/>
        </authorList>
    </citation>
    <scope>NUCLEOTIDE SEQUENCE [LARGE SCALE GENOMIC DNA]</scope>
    <source>
        <strain evidence="14 15">SA5d-4</strain>
    </source>
</reference>
<dbReference type="SUPFAM" id="SSF51306">
    <property type="entry name" value="LexA/Signal peptidase"/>
    <property type="match status" value="1"/>
</dbReference>
<evidence type="ECO:0000256" key="6">
    <source>
        <dbReference type="ARBA" id="ARBA00022670"/>
    </source>
</evidence>
<dbReference type="Gene3D" id="2.10.109.10">
    <property type="entry name" value="Umud Fragment, subunit A"/>
    <property type="match status" value="1"/>
</dbReference>
<keyword evidence="9" id="KW-1133">Transmembrane helix</keyword>
<keyword evidence="7" id="KW-0812">Transmembrane</keyword>
<evidence type="ECO:0000256" key="8">
    <source>
        <dbReference type="ARBA" id="ARBA00022801"/>
    </source>
</evidence>
<dbReference type="InterPro" id="IPR000223">
    <property type="entry name" value="Pept_S26A_signal_pept_1"/>
</dbReference>
<dbReference type="InterPro" id="IPR036286">
    <property type="entry name" value="LexA/Signal_pep-like_sf"/>
</dbReference>
<keyword evidence="5" id="KW-1003">Cell membrane</keyword>
<evidence type="ECO:0000256" key="7">
    <source>
        <dbReference type="ARBA" id="ARBA00022692"/>
    </source>
</evidence>
<dbReference type="GO" id="GO:0005886">
    <property type="term" value="C:plasma membrane"/>
    <property type="evidence" value="ECO:0007669"/>
    <property type="project" value="UniProtKB-SubCell"/>
</dbReference>
<reference evidence="15" key="1">
    <citation type="submission" date="2017-08" db="EMBL/GenBank/DDBJ databases">
        <authorList>
            <person name="Huang Z."/>
        </authorList>
    </citation>
    <scope>NUCLEOTIDE SEQUENCE [LARGE SCALE GENOMIC DNA]</scope>
    <source>
        <strain evidence="15">SA5d-4</strain>
    </source>
</reference>
<dbReference type="Pfam" id="PF10502">
    <property type="entry name" value="Peptidase_S26"/>
    <property type="match status" value="1"/>
</dbReference>
<name>A0A263BWU5_9BACI</name>
<protein>
    <recommendedName>
        <fullName evidence="4 12">Signal peptidase I</fullName>
        <ecNumber evidence="4 12">3.4.21.89</ecNumber>
    </recommendedName>
</protein>
<dbReference type="InterPro" id="IPR019758">
    <property type="entry name" value="Pept_S26A_signal_pept_1_CS"/>
</dbReference>
<keyword evidence="15" id="KW-1185">Reference proteome</keyword>
<comment type="catalytic activity">
    <reaction evidence="1 12">
        <text>Cleavage of hydrophobic, N-terminal signal or leader sequences from secreted and periplasmic proteins.</text>
        <dbReference type="EC" id="3.4.21.89"/>
    </reaction>
</comment>
<dbReference type="FunFam" id="2.10.109.10:FF:000008">
    <property type="entry name" value="Signal peptidase I"/>
    <property type="match status" value="1"/>
</dbReference>
<evidence type="ECO:0000313" key="14">
    <source>
        <dbReference type="EMBL" id="OZM58032.1"/>
    </source>
</evidence>
<dbReference type="NCBIfam" id="TIGR02227">
    <property type="entry name" value="sigpep_I_bact"/>
    <property type="match status" value="1"/>
</dbReference>
<dbReference type="CDD" id="cd06530">
    <property type="entry name" value="S26_SPase_I"/>
    <property type="match status" value="1"/>
</dbReference>
<dbReference type="EMBL" id="NPIA01000001">
    <property type="protein sequence ID" value="OZM58032.1"/>
    <property type="molecule type" value="Genomic_DNA"/>
</dbReference>
<organism evidence="14 15">
    <name type="scientific">Lottiidibacillus patelloidae</name>
    <dbReference type="NCBI Taxonomy" id="2670334"/>
    <lineage>
        <taxon>Bacteria</taxon>
        <taxon>Bacillati</taxon>
        <taxon>Bacillota</taxon>
        <taxon>Bacilli</taxon>
        <taxon>Bacillales</taxon>
        <taxon>Bacillaceae</taxon>
        <taxon>Lottiidibacillus</taxon>
    </lineage>
</organism>
<evidence type="ECO:0000256" key="5">
    <source>
        <dbReference type="ARBA" id="ARBA00022475"/>
    </source>
</evidence>
<feature type="domain" description="Peptidase S26" evidence="13">
    <location>
        <begin position="8"/>
        <end position="173"/>
    </location>
</feature>
<evidence type="ECO:0000313" key="15">
    <source>
        <dbReference type="Proteomes" id="UP000217083"/>
    </source>
</evidence>
<dbReference type="InterPro" id="IPR019757">
    <property type="entry name" value="Pept_S26A_signal_pept_1_Lys-AS"/>
</dbReference>
<evidence type="ECO:0000256" key="12">
    <source>
        <dbReference type="RuleBase" id="RU362042"/>
    </source>
</evidence>
<dbReference type="GO" id="GO:0004252">
    <property type="term" value="F:serine-type endopeptidase activity"/>
    <property type="evidence" value="ECO:0007669"/>
    <property type="project" value="InterPro"/>
</dbReference>
<comment type="caution">
    <text evidence="14">The sequence shown here is derived from an EMBL/GenBank/DDBJ whole genome shotgun (WGS) entry which is preliminary data.</text>
</comment>
<dbReference type="GO" id="GO:0006465">
    <property type="term" value="P:signal peptide processing"/>
    <property type="evidence" value="ECO:0007669"/>
    <property type="project" value="InterPro"/>
</dbReference>
<feature type="active site" evidence="11">
    <location>
        <position position="79"/>
    </location>
</feature>
<keyword evidence="8 12" id="KW-0378">Hydrolase</keyword>
<dbReference type="AlphaFoldDB" id="A0A263BWU5"/>
<accession>A0A263BWU5</accession>
<dbReference type="InterPro" id="IPR019533">
    <property type="entry name" value="Peptidase_S26"/>
</dbReference>
<dbReference type="Proteomes" id="UP000217083">
    <property type="component" value="Unassembled WGS sequence"/>
</dbReference>
<sequence length="182" mass="21355">MLKRKKSLEWLKAIIIGLLVAFVLRTFLFSSYEVYGVSMLPTVEEGDRLVINKIGYYIWEPERFDLIVFHANEQEDFIKRVIGLPGETVEYKDDKLYINGESIEEKYLEEYKESLNIGKLTGDFQLRHVTGVTIVPEGHIFVLGDNRRFSKDSRHIGFVKLDDVVGEVNMRYWPLNQFKIMR</sequence>
<dbReference type="PANTHER" id="PTHR43390:SF1">
    <property type="entry name" value="CHLOROPLAST PROCESSING PEPTIDASE"/>
    <property type="match status" value="1"/>
</dbReference>
<evidence type="ECO:0000256" key="9">
    <source>
        <dbReference type="ARBA" id="ARBA00022989"/>
    </source>
</evidence>
<evidence type="ECO:0000259" key="13">
    <source>
        <dbReference type="Pfam" id="PF10502"/>
    </source>
</evidence>
<comment type="subcellular location">
    <subcellularLocation>
        <location evidence="2">Cell membrane</location>
        <topology evidence="2">Single-pass type II membrane protein</topology>
    </subcellularLocation>
    <subcellularLocation>
        <location evidence="12">Membrane</location>
        <topology evidence="12">Single-pass type II membrane protein</topology>
    </subcellularLocation>
</comment>
<evidence type="ECO:0000256" key="3">
    <source>
        <dbReference type="ARBA" id="ARBA00009370"/>
    </source>
</evidence>
<evidence type="ECO:0000256" key="10">
    <source>
        <dbReference type="ARBA" id="ARBA00023136"/>
    </source>
</evidence>
<dbReference type="EC" id="3.4.21.89" evidence="4 12"/>
<dbReference type="PROSITE" id="PS00761">
    <property type="entry name" value="SPASE_I_3"/>
    <property type="match status" value="1"/>
</dbReference>
<gene>
    <name evidence="14" type="primary">lepB</name>
    <name evidence="14" type="ORF">CIB95_00180</name>
</gene>
<keyword evidence="10" id="KW-0472">Membrane</keyword>
<evidence type="ECO:0000256" key="2">
    <source>
        <dbReference type="ARBA" id="ARBA00004401"/>
    </source>
</evidence>
<dbReference type="GO" id="GO:0009003">
    <property type="term" value="F:signal peptidase activity"/>
    <property type="evidence" value="ECO:0007669"/>
    <property type="project" value="UniProtKB-EC"/>
</dbReference>
<dbReference type="PROSITE" id="PS00760">
    <property type="entry name" value="SPASE_I_2"/>
    <property type="match status" value="1"/>
</dbReference>
<feature type="active site" evidence="11">
    <location>
        <position position="38"/>
    </location>
</feature>
<evidence type="ECO:0000256" key="11">
    <source>
        <dbReference type="PIRSR" id="PIRSR600223-1"/>
    </source>
</evidence>
<dbReference type="PANTHER" id="PTHR43390">
    <property type="entry name" value="SIGNAL PEPTIDASE I"/>
    <property type="match status" value="1"/>
</dbReference>
<comment type="similarity">
    <text evidence="3 12">Belongs to the peptidase S26 family.</text>
</comment>
<proteinExistence type="inferred from homology"/>